<dbReference type="InParanoid" id="K0KQJ5"/>
<dbReference type="GO" id="GO:0001147">
    <property type="term" value="F:transcription termination site sequence-specific DNA binding"/>
    <property type="evidence" value="ECO:0007669"/>
    <property type="project" value="TreeGrafter"/>
</dbReference>
<evidence type="ECO:0000259" key="12">
    <source>
        <dbReference type="Pfam" id="PF23576"/>
    </source>
</evidence>
<dbReference type="GO" id="GO:0016604">
    <property type="term" value="C:nuclear body"/>
    <property type="evidence" value="ECO:0007669"/>
    <property type="project" value="TreeGrafter"/>
</dbReference>
<keyword evidence="3" id="KW-0547">Nucleotide-binding</keyword>
<dbReference type="FunCoup" id="K0KQJ5">
    <property type="interactions" value="342"/>
</dbReference>
<feature type="domain" description="DNA2/NAM7 helicase helicase" evidence="10">
    <location>
        <begin position="1272"/>
        <end position="1554"/>
    </location>
</feature>
<comment type="similarity">
    <text evidence="2">Belongs to the DNA2/NAM7 helicase family.</text>
</comment>
<evidence type="ECO:0008006" key="15">
    <source>
        <dbReference type="Google" id="ProtNLM"/>
    </source>
</evidence>
<dbReference type="STRING" id="1206466.K0KQJ5"/>
<evidence type="ECO:0000259" key="10">
    <source>
        <dbReference type="Pfam" id="PF13086"/>
    </source>
</evidence>
<feature type="compositionally biased region" description="Basic and acidic residues" evidence="8">
    <location>
        <begin position="1846"/>
        <end position="1859"/>
    </location>
</feature>
<dbReference type="InterPro" id="IPR027417">
    <property type="entry name" value="P-loop_NTPase"/>
</dbReference>
<feature type="region of interest" description="Disordered" evidence="8">
    <location>
        <begin position="883"/>
        <end position="1043"/>
    </location>
</feature>
<dbReference type="Pfam" id="PF12726">
    <property type="entry name" value="SEN1_N"/>
    <property type="match status" value="1"/>
</dbReference>
<evidence type="ECO:0000259" key="9">
    <source>
        <dbReference type="Pfam" id="PF12726"/>
    </source>
</evidence>
<evidence type="ECO:0000256" key="1">
    <source>
        <dbReference type="ARBA" id="ARBA00004123"/>
    </source>
</evidence>
<keyword evidence="5" id="KW-0347">Helicase</keyword>
<evidence type="ECO:0000256" key="4">
    <source>
        <dbReference type="ARBA" id="ARBA00022801"/>
    </source>
</evidence>
<dbReference type="PANTHER" id="PTHR10887">
    <property type="entry name" value="DNA2/NAM7 HELICASE FAMILY"/>
    <property type="match status" value="1"/>
</dbReference>
<dbReference type="Proteomes" id="UP000009328">
    <property type="component" value="Unassembled WGS sequence"/>
</dbReference>
<feature type="compositionally biased region" description="Basic and acidic residues" evidence="8">
    <location>
        <begin position="884"/>
        <end position="893"/>
    </location>
</feature>
<dbReference type="PANTHER" id="PTHR10887:SF495">
    <property type="entry name" value="HELICASE SENATAXIN ISOFORM X1-RELATED"/>
    <property type="match status" value="1"/>
</dbReference>
<feature type="region of interest" description="Disordered" evidence="8">
    <location>
        <begin position="1454"/>
        <end position="1477"/>
    </location>
</feature>
<organism evidence="13 14">
    <name type="scientific">Wickerhamomyces ciferrii (strain ATCC 14091 / BCRC 22168 / CBS 111 / JCM 3599 / NBRC 0793 / NRRL Y-1031 F-60-10)</name>
    <name type="common">Yeast</name>
    <name type="synonym">Pichia ciferrii</name>
    <dbReference type="NCBI Taxonomy" id="1206466"/>
    <lineage>
        <taxon>Eukaryota</taxon>
        <taxon>Fungi</taxon>
        <taxon>Dikarya</taxon>
        <taxon>Ascomycota</taxon>
        <taxon>Saccharomycotina</taxon>
        <taxon>Saccharomycetes</taxon>
        <taxon>Phaffomycetales</taxon>
        <taxon>Wickerhamomycetaceae</taxon>
        <taxon>Wickerhamomyces</taxon>
    </lineage>
</organism>
<evidence type="ECO:0000259" key="11">
    <source>
        <dbReference type="Pfam" id="PF13087"/>
    </source>
</evidence>
<dbReference type="FunFam" id="3.40.50.300:FF:000326">
    <property type="entry name" value="P-loop containing nucleoside triphosphate hydrolase"/>
    <property type="match status" value="1"/>
</dbReference>
<feature type="compositionally biased region" description="Low complexity" evidence="8">
    <location>
        <begin position="1864"/>
        <end position="1875"/>
    </location>
</feature>
<evidence type="ECO:0000256" key="7">
    <source>
        <dbReference type="ARBA" id="ARBA00023242"/>
    </source>
</evidence>
<dbReference type="SUPFAM" id="SSF52540">
    <property type="entry name" value="P-loop containing nucleoside triphosphate hydrolases"/>
    <property type="match status" value="1"/>
</dbReference>
<feature type="compositionally biased region" description="Low complexity" evidence="8">
    <location>
        <begin position="1916"/>
        <end position="1959"/>
    </location>
</feature>
<evidence type="ECO:0000256" key="2">
    <source>
        <dbReference type="ARBA" id="ARBA00007913"/>
    </source>
</evidence>
<dbReference type="CDD" id="cd18808">
    <property type="entry name" value="SF1_C_Upf1"/>
    <property type="match status" value="1"/>
</dbReference>
<dbReference type="GO" id="GO:0005694">
    <property type="term" value="C:chromosome"/>
    <property type="evidence" value="ECO:0007669"/>
    <property type="project" value="UniProtKB-ARBA"/>
</dbReference>
<dbReference type="eggNOG" id="KOG1801">
    <property type="taxonomic scope" value="Eukaryota"/>
</dbReference>
<gene>
    <name evidence="13" type="ORF">BN7_3085</name>
</gene>
<dbReference type="FunFam" id="3.40.50.300:FF:001152">
    <property type="entry name" value="tRNA-splicing endonuclease, putative"/>
    <property type="match status" value="1"/>
</dbReference>
<dbReference type="EMBL" id="CAIF01000083">
    <property type="protein sequence ID" value="CCH43533.1"/>
    <property type="molecule type" value="Genomic_DNA"/>
</dbReference>
<feature type="region of interest" description="Disordered" evidence="8">
    <location>
        <begin position="1826"/>
        <end position="2034"/>
    </location>
</feature>
<dbReference type="InterPro" id="IPR056474">
    <property type="entry name" value="SEN1_barrel"/>
</dbReference>
<protein>
    <recommendedName>
        <fullName evidence="15">Helicase</fullName>
    </recommendedName>
</protein>
<reference evidence="13 14" key="1">
    <citation type="journal article" date="2012" name="Eukaryot. Cell">
        <title>Draft genome sequence of Wickerhamomyces ciferrii NRRL Y-1031 F-60-10.</title>
        <authorList>
            <person name="Schneider J."/>
            <person name="Andrea H."/>
            <person name="Blom J."/>
            <person name="Jaenicke S."/>
            <person name="Ruckert C."/>
            <person name="Schorsch C."/>
            <person name="Szczepanowski R."/>
            <person name="Farwick M."/>
            <person name="Goesmann A."/>
            <person name="Puhler A."/>
            <person name="Schaffer S."/>
            <person name="Tauch A."/>
            <person name="Kohler T."/>
            <person name="Brinkrolf K."/>
        </authorList>
    </citation>
    <scope>NUCLEOTIDE SEQUENCE [LARGE SCALE GENOMIC DNA]</scope>
    <source>
        <strain evidence="14">ATCC 14091 / BCRC 22168 / CBS 111 / JCM 3599 / NBRC 0793 / NRRL Y-1031 F-60-10</strain>
    </source>
</reference>
<dbReference type="Pfam" id="PF13086">
    <property type="entry name" value="AAA_11"/>
    <property type="match status" value="1"/>
</dbReference>
<dbReference type="InterPro" id="IPR045055">
    <property type="entry name" value="DNA2/NAM7-like"/>
</dbReference>
<dbReference type="InterPro" id="IPR047187">
    <property type="entry name" value="SF1_C_Upf1"/>
</dbReference>
<dbReference type="Gene3D" id="3.40.50.300">
    <property type="entry name" value="P-loop containing nucleotide triphosphate hydrolases"/>
    <property type="match status" value="2"/>
</dbReference>
<evidence type="ECO:0000256" key="8">
    <source>
        <dbReference type="SAM" id="MobiDB-lite"/>
    </source>
</evidence>
<feature type="compositionally biased region" description="Basic and acidic residues" evidence="8">
    <location>
        <begin position="1031"/>
        <end position="1043"/>
    </location>
</feature>
<dbReference type="InterPro" id="IPR041677">
    <property type="entry name" value="DNA2/NAM7_AAA_11"/>
</dbReference>
<evidence type="ECO:0000313" key="13">
    <source>
        <dbReference type="EMBL" id="CCH43533.1"/>
    </source>
</evidence>
<feature type="domain" description="DNA2/NAM7 helicase-like C-terminal" evidence="11">
    <location>
        <begin position="1562"/>
        <end position="1758"/>
    </location>
</feature>
<keyword evidence="14" id="KW-1185">Reference proteome</keyword>
<comment type="subcellular location">
    <subcellularLocation>
        <location evidence="1">Nucleus</location>
    </subcellularLocation>
</comment>
<feature type="domain" description="Helicase Sen1 N-terminal" evidence="9">
    <location>
        <begin position="88"/>
        <end position="818"/>
    </location>
</feature>
<feature type="compositionally biased region" description="Low complexity" evidence="8">
    <location>
        <begin position="1984"/>
        <end position="2010"/>
    </location>
</feature>
<dbReference type="CDD" id="cd18042">
    <property type="entry name" value="DEXXQc_SETX"/>
    <property type="match status" value="1"/>
</dbReference>
<dbReference type="InterPro" id="IPR024481">
    <property type="entry name" value="Helicase_Sen1_N"/>
</dbReference>
<dbReference type="InterPro" id="IPR041679">
    <property type="entry name" value="DNA2/NAM7-like_C"/>
</dbReference>
<dbReference type="HOGENOM" id="CLU_000459_2_0_1"/>
<sequence length="2034" mass="230617">MSTASSHTSSNSSLPDDPEFQDLVRIIKESHKNSTDDALQQDALQRSMTYIHNHAEEKHLFCDKLMFHPAIHALILFSFPENDALTWYKEKIAHSLNTCSKCIMLFHRGRAKLKLTFAIERGIDASSVQEFTSIILRWEAQRLLDRLKPEWDQYIFDRQVNTTKDVPRGVLFGFAEFLYAPGILRQNAEVKALFNDIFNFLQSINHKFIATAPAITPGMIYLLFDGDSEQREWAMKHVENLYNPNTSIRYTSAPSDILEEFSVHFLNIQSPKFLNDDTCETFYRNVYPIIRLYDEKVIVEKFNMPQDIDSVKQVLNYEVVPLLRLLQNHIMSFYIEPLPQILKFFTLILQIFGEKFWNHTSTYTFHNFIETITGSQNFVASFEHLSTSPINVDEESTPQDLMGWIDPFIKTLVSSKKQQALNRLSLDLISHMENMNKISLDNKALIFVKACELISDALTIDKRLYSAGFGTDLLLRSDSRVVIDQKLIRFIDYATCRAIFFPPNDKLKNAEVSRKATEVLCKALKFDLLSFAQNSFDIHNGEKPSTLTFSPALFKALLNQNLAVQLELAFQLICSMDTVSGIIPLKGPHEKEVKQILEFLQQFFTRFSDIDVKNTKMILSNPKSLNGYWSCVFSSDSNLYQSAVDILYETFDASGRLEGIHDLLENNLDACIKAINSNLTNLIFIKFYEPCPRAVRVLKDVVEALNDKVTGLFNDSSKFSDSTKDSLIHFWNRCWNFLDLIYVETLHWANKYSENELVEFTRDTLDLSQALLDCFKTIKDIASNKDGKQTIVEVTNTFPHMLVWLRLSDPGLLASCVRLITSTADLAMELELELDSTVIVLLAKYGSRAKKFNNKLTNQQSTEIIEKAKQFDKKLVEITIEESESYRRQKEASEESQISNVSSRDSTPAVTARPTDTSANRARGQLKITNFGSLSKVAPSAPAKPQLPMSALEKARREMKSGPPRVIHEARPSGFNSRAKPIRTPKADDSSDDESETEDAHSLFNLPPSKKQPGITILGDKKASNRPKMSSKKERELEEQNSRKRLNVDLKPLYSSILKWSYQNESDYPSGSNENYPIVPDRFASANDYIKSYEPLLFLECWQAILSSKKRESEVPIPVNIASKSVVGEFYEVFLNLTRNEISEKGLSDSDLVVIALHDTSSIKDVRASDVANSKITCLAKINDIKYVKGDSADVSLRIHRNVPQVVNNMLNPHSPIIMMKVMQMTTIEREYSSLHGLAYYNLSRQILQATPDTSAIATDDEIEEVQKNYKVNRSQANAIASSIKAQGFFLVQGPPGTGKTKTILGIISHMLSNYRANSNVIQTPSVIPGKTLADFKNKKVLICAPSNAAVDELVLRLKDGIPNAKGEIYNPQLVRLGRSDAINTAVKDMTLEELVDAKLGKNTATKSDTIPALLKELSEVKHELEKKRAILAAGNNKNEEKVRGEIRDNKLKQNKIKKQLDEEREAQTSSNRTREVNRRNIQAQILNEAEIICSTLSGAAHDMVANIGIKFDSVVIDEACQCTELSAIIPLRYGCQRCIMVGDPNQLPPTVLSSVAAESKYDQSLFVRMTSHSKPLLLDVQYRMHSDISKFPSKKFYDGHLQDGPSMDVLTKREWHKNVSFPPYRFYDIAEGKESQNSKTFSYVNKMEIKIAIELIDTLYTKFGRIDYRNKIGVITPYKEQNRAIQQAFIRHFGNQIRGDITFNTIDGFQGQEKEIIIMSCVRADSNKSGVGFLKDFRRMNVALTRSKCSLWILGHNNSLVKNDLWSDLITDAKDRNMFETVYYGFTSNSNRSIKPSTVADNLEENPQSFGPQKVQHETDHKLTTEALKRGNSRNDQNDKRHRNDHNIHKPKIAEKFPQEFISPSSSSTSAAFSKDTPKGPSKSGTLPPKPMAKKNPVFGANNKKVDHTKSQKGSSYDNGDRYNSYNSYNRDNRDNFGNPNNNRNNNNFNDFNNNNQNHDFSRGRFNGYNNNPYPKSGGYQRSTTPSNNQNSSLPLPSSTNNVLPPLNNDNQEGNKRKPNSSIFIQSNKKRRR</sequence>
<dbReference type="Pfam" id="PF23576">
    <property type="entry name" value="SEN1_barrel"/>
    <property type="match status" value="1"/>
</dbReference>
<keyword evidence="4" id="KW-0378">Hydrolase</keyword>
<dbReference type="GO" id="GO:0003678">
    <property type="term" value="F:DNA helicase activity"/>
    <property type="evidence" value="ECO:0007669"/>
    <property type="project" value="UniProtKB-ARBA"/>
</dbReference>
<accession>K0KQJ5</accession>
<evidence type="ECO:0000313" key="14">
    <source>
        <dbReference type="Proteomes" id="UP000009328"/>
    </source>
</evidence>
<feature type="compositionally biased region" description="Basic and acidic residues" evidence="8">
    <location>
        <begin position="953"/>
        <end position="971"/>
    </location>
</feature>
<dbReference type="GO" id="GO:0005524">
    <property type="term" value="F:ATP binding"/>
    <property type="evidence" value="ECO:0007669"/>
    <property type="project" value="UniProtKB-KW"/>
</dbReference>
<feature type="compositionally biased region" description="Polar residues" evidence="8">
    <location>
        <begin position="895"/>
        <end position="920"/>
    </location>
</feature>
<keyword evidence="7" id="KW-0539">Nucleus</keyword>
<evidence type="ECO:0000256" key="6">
    <source>
        <dbReference type="ARBA" id="ARBA00022840"/>
    </source>
</evidence>
<evidence type="ECO:0000256" key="3">
    <source>
        <dbReference type="ARBA" id="ARBA00022741"/>
    </source>
</evidence>
<dbReference type="Pfam" id="PF13087">
    <property type="entry name" value="AAA_12"/>
    <property type="match status" value="1"/>
</dbReference>
<keyword evidence="6" id="KW-0067">ATP-binding</keyword>
<evidence type="ECO:0000256" key="5">
    <source>
        <dbReference type="ARBA" id="ARBA00022806"/>
    </source>
</evidence>
<name>K0KQJ5_WICCF</name>
<dbReference type="GO" id="GO:0006369">
    <property type="term" value="P:termination of RNA polymerase II transcription"/>
    <property type="evidence" value="ECO:0007669"/>
    <property type="project" value="TreeGrafter"/>
</dbReference>
<proteinExistence type="inferred from homology"/>
<feature type="domain" description="Helicase SEN1 beta-barrel" evidence="12">
    <location>
        <begin position="1113"/>
        <end position="1222"/>
    </location>
</feature>
<dbReference type="GO" id="GO:0016787">
    <property type="term" value="F:hydrolase activity"/>
    <property type="evidence" value="ECO:0007669"/>
    <property type="project" value="UniProtKB-KW"/>
</dbReference>
<comment type="caution">
    <text evidence="13">The sequence shown here is derived from an EMBL/GenBank/DDBJ whole genome shotgun (WGS) entry which is preliminary data.</text>
</comment>